<comment type="caution">
    <text evidence="1">The sequence shown here is derived from an EMBL/GenBank/DDBJ whole genome shotgun (WGS) entry which is preliminary data.</text>
</comment>
<sequence>MEILKEADEESFIIMDELGSGTDPARNAAAYGKRPFMNTQREMRTPVKSQDKKVIFHNHFLKKRSGRGNVTVRFTGRFCKILGYMI</sequence>
<reference evidence="1" key="1">
    <citation type="submission" date="2019-04" db="EMBL/GenBank/DDBJ databases">
        <title>Microbes associate with the intestines of laboratory mice.</title>
        <authorList>
            <person name="Navarre W."/>
            <person name="Wong E."/>
            <person name="Huang K."/>
            <person name="Tropini C."/>
            <person name="Ng K."/>
            <person name="Yu B."/>
        </authorList>
    </citation>
    <scope>NUCLEOTIDE SEQUENCE</scope>
    <source>
        <strain evidence="1">NM01_1-7b</strain>
    </source>
</reference>
<evidence type="ECO:0000313" key="2">
    <source>
        <dbReference type="Proteomes" id="UP000304953"/>
    </source>
</evidence>
<dbReference type="EMBL" id="SRYA01000038">
    <property type="protein sequence ID" value="TGY93708.1"/>
    <property type="molecule type" value="Genomic_DNA"/>
</dbReference>
<accession>A0AC61RTB3</accession>
<name>A0AC61RTB3_9FIRM</name>
<dbReference type="Proteomes" id="UP000304953">
    <property type="component" value="Unassembled WGS sequence"/>
</dbReference>
<keyword evidence="2" id="KW-1185">Reference proteome</keyword>
<protein>
    <submittedName>
        <fullName evidence="1">Uncharacterized protein</fullName>
    </submittedName>
</protein>
<evidence type="ECO:0000313" key="1">
    <source>
        <dbReference type="EMBL" id="TGY93708.1"/>
    </source>
</evidence>
<organism evidence="1 2">
    <name type="scientific">Petralouisia muris</name>
    <dbReference type="NCBI Taxonomy" id="3032872"/>
    <lineage>
        <taxon>Bacteria</taxon>
        <taxon>Bacillati</taxon>
        <taxon>Bacillota</taxon>
        <taxon>Clostridia</taxon>
        <taxon>Lachnospirales</taxon>
        <taxon>Lachnospiraceae</taxon>
        <taxon>Petralouisia</taxon>
    </lineage>
</organism>
<gene>
    <name evidence="1" type="ORF">E5329_17440</name>
</gene>
<proteinExistence type="predicted"/>